<evidence type="ECO:0000256" key="1">
    <source>
        <dbReference type="SAM" id="MobiDB-lite"/>
    </source>
</evidence>
<dbReference type="Proteomes" id="UP000515860">
    <property type="component" value="Chromosome"/>
</dbReference>
<dbReference type="KEGG" id="whj:H9Q79_01790"/>
<dbReference type="InterPro" id="IPR025584">
    <property type="entry name" value="Cthe_2159"/>
</dbReference>
<accession>A0A7G9GE21</accession>
<evidence type="ECO:0000313" key="3">
    <source>
        <dbReference type="EMBL" id="QNM09053.1"/>
    </source>
</evidence>
<protein>
    <submittedName>
        <fullName evidence="3">Carbohydrate-binding domain-containing protein</fullName>
    </submittedName>
</protein>
<feature type="compositionally biased region" description="Gly residues" evidence="1">
    <location>
        <begin position="446"/>
        <end position="459"/>
    </location>
</feature>
<reference evidence="3 4" key="1">
    <citation type="submission" date="2020-08" db="EMBL/GenBank/DDBJ databases">
        <authorList>
            <person name="Liu C."/>
            <person name="Sun Q."/>
        </authorList>
    </citation>
    <scope>NUCLEOTIDE SEQUENCE [LARGE SCALE GENOMIC DNA]</scope>
    <source>
        <strain evidence="3 4">NSJ-29</strain>
    </source>
</reference>
<evidence type="ECO:0000313" key="4">
    <source>
        <dbReference type="Proteomes" id="UP000515860"/>
    </source>
</evidence>
<dbReference type="PROSITE" id="PS51257">
    <property type="entry name" value="PROKAR_LIPOPROTEIN"/>
    <property type="match status" value="1"/>
</dbReference>
<dbReference type="AlphaFoldDB" id="A0A7G9GE21"/>
<keyword evidence="4" id="KW-1185">Reference proteome</keyword>
<feature type="chain" id="PRO_5028871059" evidence="2">
    <location>
        <begin position="29"/>
        <end position="626"/>
    </location>
</feature>
<evidence type="ECO:0000256" key="2">
    <source>
        <dbReference type="SAM" id="SignalP"/>
    </source>
</evidence>
<dbReference type="EMBL" id="CP060635">
    <property type="protein sequence ID" value="QNM09053.1"/>
    <property type="molecule type" value="Genomic_DNA"/>
</dbReference>
<gene>
    <name evidence="3" type="ORF">H9Q79_01790</name>
</gene>
<feature type="signal peptide" evidence="2">
    <location>
        <begin position="1"/>
        <end position="28"/>
    </location>
</feature>
<feature type="region of interest" description="Disordered" evidence="1">
    <location>
        <begin position="358"/>
        <end position="465"/>
    </location>
</feature>
<feature type="compositionally biased region" description="Basic and acidic residues" evidence="1">
    <location>
        <begin position="67"/>
        <end position="79"/>
    </location>
</feature>
<proteinExistence type="predicted"/>
<feature type="region of interest" description="Disordered" evidence="1">
    <location>
        <begin position="33"/>
        <end position="85"/>
    </location>
</feature>
<name>A0A7G9GE21_9FIRM</name>
<sequence length="626" mass="64381">MTDTKYRKKLLMALLAAVLMAAMLCGCAGDSGDGETSASSLDGEADAGNRDNAEETDQNMELAGSEIGREFTERDRDSSYTESEAVQIELEGNSISADGRGVSVSGNTVTISEEGTYVVSGHLNDGQILVDASDSAKIQIVLKNAEIYCGTSAAIYIREADKVFLTLAEGSRNVLGGGAEYTDTDENTVDGAIFSKADLTLNGAGSLEINAEYKHGIVSKDDLVITGGSITVNAVSQCLSGKDSVKIADGVFVLNSEGKGIKAENTDDSTLGNIYIAGGKFTIRTEDDSLHASGSIVIDGGDLIVESGDDACHADADVVINEGTVLVNSCYEGLEGYRVVINGGTVDITASDDAINAAAPKNASDTGNQDRTSRQEGEMQPGGEALQNSDMPDEKESLDGEPQNGELSQNGKLLQAEELPGRELPQAGGMPEGELSEDGEMPAAGGRRGGQMPGGGDTGRGSIENDSNAYIKITGGELTVTAGGDGLDSNGSLFLSGGTVCINGTASQGDSVLDYNGIAEVTGGVLMASGSSGMAQGFSSSSSQCSILRVLDESQEAGSTVTLSDSAGKTFLSWSPAVQYSCVVLTSPELKLGETYTLSAGSENLEITLDSIAVSNKTGGMIQNMP</sequence>
<dbReference type="RefSeq" id="WP_118647963.1">
    <property type="nucleotide sequence ID" value="NZ_CP060635.1"/>
</dbReference>
<organism evidence="3 4">
    <name type="scientific">Wansuia hejianensis</name>
    <dbReference type="NCBI Taxonomy" id="2763667"/>
    <lineage>
        <taxon>Bacteria</taxon>
        <taxon>Bacillati</taxon>
        <taxon>Bacillota</taxon>
        <taxon>Clostridia</taxon>
        <taxon>Lachnospirales</taxon>
        <taxon>Lachnospiraceae</taxon>
        <taxon>Wansuia</taxon>
    </lineage>
</organism>
<keyword evidence="2" id="KW-0732">Signal</keyword>
<dbReference type="Pfam" id="PF14262">
    <property type="entry name" value="Cthe_2159"/>
    <property type="match status" value="1"/>
</dbReference>